<evidence type="ECO:0000256" key="1">
    <source>
        <dbReference type="ARBA" id="ARBA00004651"/>
    </source>
</evidence>
<dbReference type="Proteomes" id="UP000030145">
    <property type="component" value="Unassembled WGS sequence"/>
</dbReference>
<dbReference type="Pfam" id="PF13396">
    <property type="entry name" value="PLDc_N"/>
    <property type="match status" value="1"/>
</dbReference>
<feature type="transmembrane region" description="Helical" evidence="6">
    <location>
        <begin position="56"/>
        <end position="75"/>
    </location>
</feature>
<feature type="domain" description="Cardiolipin synthase N-terminal" evidence="7">
    <location>
        <begin position="34"/>
        <end position="77"/>
    </location>
</feature>
<keyword evidence="5 6" id="KW-0472">Membrane</keyword>
<gene>
    <name evidence="8" type="ORF">MA47_08245</name>
</gene>
<name>A0A0A2DGL9_9CORY</name>
<evidence type="ECO:0000256" key="4">
    <source>
        <dbReference type="ARBA" id="ARBA00022989"/>
    </source>
</evidence>
<dbReference type="RefSeq" id="WP_035115176.1">
    <property type="nucleotide sequence ID" value="NZ_CP047046.1"/>
</dbReference>
<dbReference type="AlphaFoldDB" id="A0A0A2DGL9"/>
<protein>
    <recommendedName>
        <fullName evidence="7">Cardiolipin synthase N-terminal domain-containing protein</fullName>
    </recommendedName>
</protein>
<dbReference type="InterPro" id="IPR027379">
    <property type="entry name" value="CLS_N"/>
</dbReference>
<proteinExistence type="predicted"/>
<evidence type="ECO:0000313" key="9">
    <source>
        <dbReference type="Proteomes" id="UP000030145"/>
    </source>
</evidence>
<keyword evidence="9" id="KW-1185">Reference proteome</keyword>
<sequence length="81" mass="8716">MPNILIHAAEDTTIQWASGGFLILLAVLALAWLVLFIAAMFSILRSANYGAGGKAIWILISFGLPLLGPIAWFLFGRNSTV</sequence>
<organism evidence="8 9">
    <name type="scientific">Corynebacterium auriscanis</name>
    <dbReference type="NCBI Taxonomy" id="99807"/>
    <lineage>
        <taxon>Bacteria</taxon>
        <taxon>Bacillati</taxon>
        <taxon>Actinomycetota</taxon>
        <taxon>Actinomycetes</taxon>
        <taxon>Mycobacteriales</taxon>
        <taxon>Corynebacteriaceae</taxon>
        <taxon>Corynebacterium</taxon>
    </lineage>
</organism>
<keyword evidence="4 6" id="KW-1133">Transmembrane helix</keyword>
<comment type="subcellular location">
    <subcellularLocation>
        <location evidence="1">Cell membrane</location>
        <topology evidence="1">Multi-pass membrane protein</topology>
    </subcellularLocation>
</comment>
<keyword evidence="2" id="KW-1003">Cell membrane</keyword>
<accession>A0A0A2DGL9</accession>
<dbReference type="GO" id="GO:0005886">
    <property type="term" value="C:plasma membrane"/>
    <property type="evidence" value="ECO:0007669"/>
    <property type="project" value="UniProtKB-SubCell"/>
</dbReference>
<evidence type="ECO:0000256" key="5">
    <source>
        <dbReference type="ARBA" id="ARBA00023136"/>
    </source>
</evidence>
<comment type="caution">
    <text evidence="8">The sequence shown here is derived from an EMBL/GenBank/DDBJ whole genome shotgun (WGS) entry which is preliminary data.</text>
</comment>
<keyword evidence="3 6" id="KW-0812">Transmembrane</keyword>
<dbReference type="EMBL" id="JRVJ01000017">
    <property type="protein sequence ID" value="KGM18325.1"/>
    <property type="molecule type" value="Genomic_DNA"/>
</dbReference>
<evidence type="ECO:0000313" key="8">
    <source>
        <dbReference type="EMBL" id="KGM18325.1"/>
    </source>
</evidence>
<feature type="transmembrane region" description="Helical" evidence="6">
    <location>
        <begin position="20"/>
        <end position="44"/>
    </location>
</feature>
<dbReference type="GeneID" id="300553814"/>
<evidence type="ECO:0000256" key="3">
    <source>
        <dbReference type="ARBA" id="ARBA00022692"/>
    </source>
</evidence>
<reference evidence="8 9" key="1">
    <citation type="submission" date="2014-10" db="EMBL/GenBank/DDBJ databases">
        <title>Whole Genome sequence of Corynebacterium auriscanis strain CIP 106629.</title>
        <authorList>
            <person name="Hassan S.S."/>
            <person name="Jamal S.B."/>
            <person name="Tiwari S."/>
            <person name="Oliveira L.D.C."/>
            <person name="Souza F."/>
            <person name="Mariano D.C."/>
            <person name="Almeida S."/>
            <person name="Dorella F."/>
            <person name="Pereira F."/>
            <person name="Carvalho A."/>
            <person name="Leal C.A."/>
            <person name="Soares S.D.C."/>
            <person name="Figueiredo H.C."/>
            <person name="Silva A."/>
            <person name="Azevedo V.A."/>
        </authorList>
    </citation>
    <scope>NUCLEOTIDE SEQUENCE [LARGE SCALE GENOMIC DNA]</scope>
    <source>
        <strain evidence="8 9">CIP 106629</strain>
    </source>
</reference>
<evidence type="ECO:0000256" key="2">
    <source>
        <dbReference type="ARBA" id="ARBA00022475"/>
    </source>
</evidence>
<evidence type="ECO:0000259" key="7">
    <source>
        <dbReference type="Pfam" id="PF13396"/>
    </source>
</evidence>
<evidence type="ECO:0000256" key="6">
    <source>
        <dbReference type="SAM" id="Phobius"/>
    </source>
</evidence>